<dbReference type="Pfam" id="PF16088">
    <property type="entry name" value="BORCS7"/>
    <property type="match status" value="1"/>
</dbReference>
<dbReference type="GO" id="GO:0005765">
    <property type="term" value="C:lysosomal membrane"/>
    <property type="evidence" value="ECO:0007669"/>
    <property type="project" value="UniProtKB-SubCell"/>
</dbReference>
<dbReference type="PANTHER" id="PTHR31397">
    <property type="entry name" value="BLOC-1-RELATED COMPLEX SUBUNIT 7 BORSC7"/>
    <property type="match status" value="1"/>
</dbReference>
<comment type="similarity">
    <text evidence="2">Belongs to the BORCS7 family.</text>
</comment>
<evidence type="ECO:0000313" key="6">
    <source>
        <dbReference type="EMBL" id="VDI06450.1"/>
    </source>
</evidence>
<keyword evidence="4" id="KW-0472">Membrane</keyword>
<dbReference type="InterPro" id="IPR032143">
    <property type="entry name" value="BORCS7"/>
</dbReference>
<name>A0A8B6CJB0_MYTGA</name>
<keyword evidence="7" id="KW-1185">Reference proteome</keyword>
<protein>
    <recommendedName>
        <fullName evidence="3">BLOC-1-related complex subunit 7</fullName>
    </recommendedName>
</protein>
<organism evidence="6 7">
    <name type="scientific">Mytilus galloprovincialis</name>
    <name type="common">Mediterranean mussel</name>
    <dbReference type="NCBI Taxonomy" id="29158"/>
    <lineage>
        <taxon>Eukaryota</taxon>
        <taxon>Metazoa</taxon>
        <taxon>Spiralia</taxon>
        <taxon>Lophotrochozoa</taxon>
        <taxon>Mollusca</taxon>
        <taxon>Bivalvia</taxon>
        <taxon>Autobranchia</taxon>
        <taxon>Pteriomorphia</taxon>
        <taxon>Mytilida</taxon>
        <taxon>Mytiloidea</taxon>
        <taxon>Mytilidae</taxon>
        <taxon>Mytilinae</taxon>
        <taxon>Mytilus</taxon>
    </lineage>
</organism>
<evidence type="ECO:0000256" key="2">
    <source>
        <dbReference type="ARBA" id="ARBA00005433"/>
    </source>
</evidence>
<dbReference type="OrthoDB" id="5567844at2759"/>
<proteinExistence type="inferred from homology"/>
<accession>A0A8B6CJB0</accession>
<reference evidence="6" key="1">
    <citation type="submission" date="2018-11" db="EMBL/GenBank/DDBJ databases">
        <authorList>
            <person name="Alioto T."/>
            <person name="Alioto T."/>
        </authorList>
    </citation>
    <scope>NUCLEOTIDE SEQUENCE</scope>
</reference>
<evidence type="ECO:0000256" key="1">
    <source>
        <dbReference type="ARBA" id="ARBA00004656"/>
    </source>
</evidence>
<sequence>MSSMQWNQETKTKLNEKVTTNILDMASLARQLVRSSRSNELLAQAAKNFSCQEQIIQNSANSLTKMQNITTQLEYQESAVERSMSTIDDIQDQLKTIQR</sequence>
<evidence type="ECO:0000313" key="7">
    <source>
        <dbReference type="Proteomes" id="UP000596742"/>
    </source>
</evidence>
<evidence type="ECO:0000256" key="3">
    <source>
        <dbReference type="ARBA" id="ARBA00022295"/>
    </source>
</evidence>
<dbReference type="EMBL" id="UYJE01001939">
    <property type="protein sequence ID" value="VDI06450.1"/>
    <property type="molecule type" value="Genomic_DNA"/>
</dbReference>
<evidence type="ECO:0000256" key="5">
    <source>
        <dbReference type="ARBA" id="ARBA00023228"/>
    </source>
</evidence>
<comment type="caution">
    <text evidence="6">The sequence shown here is derived from an EMBL/GenBank/DDBJ whole genome shotgun (WGS) entry which is preliminary data.</text>
</comment>
<evidence type="ECO:0000256" key="4">
    <source>
        <dbReference type="ARBA" id="ARBA00023136"/>
    </source>
</evidence>
<dbReference type="PANTHER" id="PTHR31397:SF1">
    <property type="entry name" value="BLOC-1-RELATED COMPLEX SUBUNIT 7"/>
    <property type="match status" value="1"/>
</dbReference>
<keyword evidence="5" id="KW-0458">Lysosome</keyword>
<dbReference type="GO" id="GO:0099078">
    <property type="term" value="C:BORC complex"/>
    <property type="evidence" value="ECO:0007669"/>
    <property type="project" value="TreeGrafter"/>
</dbReference>
<dbReference type="Proteomes" id="UP000596742">
    <property type="component" value="Unassembled WGS sequence"/>
</dbReference>
<dbReference type="AlphaFoldDB" id="A0A8B6CJB0"/>
<comment type="subcellular location">
    <subcellularLocation>
        <location evidence="1">Lysosome membrane</location>
    </subcellularLocation>
</comment>
<gene>
    <name evidence="6" type="ORF">MGAL_10B008582</name>
</gene>